<name>A0ABS4IBW8_9BACI</name>
<dbReference type="RefSeq" id="WP_209461634.1">
    <property type="nucleotide sequence ID" value="NZ_CP110224.1"/>
</dbReference>
<comment type="caution">
    <text evidence="2">The sequence shown here is derived from an EMBL/GenBank/DDBJ whole genome shotgun (WGS) entry which is preliminary data.</text>
</comment>
<dbReference type="Proteomes" id="UP001519345">
    <property type="component" value="Unassembled WGS sequence"/>
</dbReference>
<sequence length="70" mass="8067">MSKKQVFYSILFGFLIIGVLRWLGLPSAERLLSLFGEPTLFKAITIINILALLIFMLFKISSKKMQKNKF</sequence>
<dbReference type="EMBL" id="JAGGKX010000002">
    <property type="protein sequence ID" value="MBP1968398.1"/>
    <property type="molecule type" value="Genomic_DNA"/>
</dbReference>
<proteinExistence type="predicted"/>
<organism evidence="2 3">
    <name type="scientific">Virgibacillus natechei</name>
    <dbReference type="NCBI Taxonomy" id="1216297"/>
    <lineage>
        <taxon>Bacteria</taxon>
        <taxon>Bacillati</taxon>
        <taxon>Bacillota</taxon>
        <taxon>Bacilli</taxon>
        <taxon>Bacillales</taxon>
        <taxon>Bacillaceae</taxon>
        <taxon>Virgibacillus</taxon>
    </lineage>
</organism>
<reference evidence="2 3" key="1">
    <citation type="submission" date="2021-03" db="EMBL/GenBank/DDBJ databases">
        <title>Genomic Encyclopedia of Type Strains, Phase IV (KMG-IV): sequencing the most valuable type-strain genomes for metagenomic binning, comparative biology and taxonomic classification.</title>
        <authorList>
            <person name="Goeker M."/>
        </authorList>
    </citation>
    <scope>NUCLEOTIDE SEQUENCE [LARGE SCALE GENOMIC DNA]</scope>
    <source>
        <strain evidence="2 3">DSM 25609</strain>
    </source>
</reference>
<keyword evidence="3" id="KW-1185">Reference proteome</keyword>
<keyword evidence="1" id="KW-0812">Transmembrane</keyword>
<accession>A0ABS4IBW8</accession>
<evidence type="ECO:0000256" key="1">
    <source>
        <dbReference type="SAM" id="Phobius"/>
    </source>
</evidence>
<keyword evidence="1" id="KW-1133">Transmembrane helix</keyword>
<feature type="transmembrane region" description="Helical" evidence="1">
    <location>
        <begin position="40"/>
        <end position="60"/>
    </location>
</feature>
<evidence type="ECO:0000313" key="2">
    <source>
        <dbReference type="EMBL" id="MBP1968398.1"/>
    </source>
</evidence>
<keyword evidence="1" id="KW-0472">Membrane</keyword>
<feature type="transmembrane region" description="Helical" evidence="1">
    <location>
        <begin position="7"/>
        <end position="25"/>
    </location>
</feature>
<protein>
    <submittedName>
        <fullName evidence="2">Uncharacterized protein</fullName>
    </submittedName>
</protein>
<gene>
    <name evidence="2" type="ORF">J2Z83_000490</name>
</gene>
<evidence type="ECO:0000313" key="3">
    <source>
        <dbReference type="Proteomes" id="UP001519345"/>
    </source>
</evidence>